<dbReference type="RefSeq" id="WP_289445930.1">
    <property type="nucleotide sequence ID" value="NZ_JAUCGR010000001.1"/>
</dbReference>
<feature type="compositionally biased region" description="Basic residues" evidence="1">
    <location>
        <begin position="190"/>
        <end position="199"/>
    </location>
</feature>
<name>A0ABT7S570_9CELL</name>
<feature type="region of interest" description="Disordered" evidence="1">
    <location>
        <begin position="106"/>
        <end position="142"/>
    </location>
</feature>
<gene>
    <name evidence="2" type="ORF">QRT05_05455</name>
</gene>
<reference evidence="2 3" key="1">
    <citation type="submission" date="2023-06" db="EMBL/GenBank/DDBJ databases">
        <title>Cellulomonas sp. MW9 Whole genome sequence.</title>
        <authorList>
            <person name="Park S."/>
        </authorList>
    </citation>
    <scope>NUCLEOTIDE SEQUENCE [LARGE SCALE GENOMIC DNA]</scope>
    <source>
        <strain evidence="2 3">MW9</strain>
    </source>
</reference>
<keyword evidence="3" id="KW-1185">Reference proteome</keyword>
<evidence type="ECO:0000256" key="1">
    <source>
        <dbReference type="SAM" id="MobiDB-lite"/>
    </source>
</evidence>
<proteinExistence type="predicted"/>
<comment type="caution">
    <text evidence="2">The sequence shown here is derived from an EMBL/GenBank/DDBJ whole genome shotgun (WGS) entry which is preliminary data.</text>
</comment>
<organism evidence="2 3">
    <name type="scientific">Cellulomonas edaphi</name>
    <dbReference type="NCBI Taxonomy" id="3053468"/>
    <lineage>
        <taxon>Bacteria</taxon>
        <taxon>Bacillati</taxon>
        <taxon>Actinomycetota</taxon>
        <taxon>Actinomycetes</taxon>
        <taxon>Micrococcales</taxon>
        <taxon>Cellulomonadaceae</taxon>
        <taxon>Cellulomonas</taxon>
    </lineage>
</organism>
<sequence>MAALVAVVGGLAACATRWPGGAASGEPDDWVVVTFGDTEATFDMETMNSLLATELEADEALQTADAGWIDGNDVGDHQYDLYFAGTDREEMWTVLDRSSRALPFRGRTSNCVPGSTIRHRSSSRHEERAGRRRRGWRPRDGRRGTAALPWPFVVDRRPEDSMRWRRQRPLSRPELEPPHRISAGCDRVGGPRRRRLGRP</sequence>
<accession>A0ABT7S570</accession>
<protein>
    <submittedName>
        <fullName evidence="2">Uncharacterized protein</fullName>
    </submittedName>
</protein>
<dbReference type="Proteomes" id="UP001321453">
    <property type="component" value="Unassembled WGS sequence"/>
</dbReference>
<evidence type="ECO:0000313" key="3">
    <source>
        <dbReference type="Proteomes" id="UP001321453"/>
    </source>
</evidence>
<dbReference type="EMBL" id="JAUCGR010000001">
    <property type="protein sequence ID" value="MDM7830770.1"/>
    <property type="molecule type" value="Genomic_DNA"/>
</dbReference>
<evidence type="ECO:0000313" key="2">
    <source>
        <dbReference type="EMBL" id="MDM7830770.1"/>
    </source>
</evidence>
<feature type="region of interest" description="Disordered" evidence="1">
    <location>
        <begin position="161"/>
        <end position="199"/>
    </location>
</feature>